<organism evidence="1 2">
    <name type="scientific">Aphis glycines</name>
    <name type="common">Soybean aphid</name>
    <dbReference type="NCBI Taxonomy" id="307491"/>
    <lineage>
        <taxon>Eukaryota</taxon>
        <taxon>Metazoa</taxon>
        <taxon>Ecdysozoa</taxon>
        <taxon>Arthropoda</taxon>
        <taxon>Hexapoda</taxon>
        <taxon>Insecta</taxon>
        <taxon>Pterygota</taxon>
        <taxon>Neoptera</taxon>
        <taxon>Paraneoptera</taxon>
        <taxon>Hemiptera</taxon>
        <taxon>Sternorrhyncha</taxon>
        <taxon>Aphidomorpha</taxon>
        <taxon>Aphidoidea</taxon>
        <taxon>Aphididae</taxon>
        <taxon>Aphidini</taxon>
        <taxon>Aphis</taxon>
        <taxon>Aphis</taxon>
    </lineage>
</organism>
<proteinExistence type="predicted"/>
<evidence type="ECO:0000313" key="2">
    <source>
        <dbReference type="Proteomes" id="UP000475862"/>
    </source>
</evidence>
<name>A0A6G0TXW4_APHGL</name>
<dbReference type="AlphaFoldDB" id="A0A6G0TXW4"/>
<keyword evidence="2" id="KW-1185">Reference proteome</keyword>
<evidence type="ECO:0000313" key="1">
    <source>
        <dbReference type="EMBL" id="KAE9540811.1"/>
    </source>
</evidence>
<feature type="non-terminal residue" evidence="1">
    <location>
        <position position="1"/>
    </location>
</feature>
<dbReference type="Proteomes" id="UP000475862">
    <property type="component" value="Unassembled WGS sequence"/>
</dbReference>
<reference evidence="1 2" key="1">
    <citation type="submission" date="2019-08" db="EMBL/GenBank/DDBJ databases">
        <title>The genome of the soybean aphid Biotype 1, its phylome, world population structure and adaptation to the North American continent.</title>
        <authorList>
            <person name="Giordano R."/>
            <person name="Donthu R.K."/>
            <person name="Hernandez A.G."/>
            <person name="Wright C.L."/>
            <person name="Zimin A.V."/>
        </authorList>
    </citation>
    <scope>NUCLEOTIDE SEQUENCE [LARGE SCALE GENOMIC DNA]</scope>
    <source>
        <tissue evidence="1">Whole aphids</tissue>
    </source>
</reference>
<protein>
    <submittedName>
        <fullName evidence="1">Uncharacterized protein</fullName>
    </submittedName>
</protein>
<dbReference type="EMBL" id="VYZN01000013">
    <property type="protein sequence ID" value="KAE9540811.1"/>
    <property type="molecule type" value="Genomic_DNA"/>
</dbReference>
<sequence>SEGLKKLFRYKNNEHNKKNSTLDIWIIHVSESFFPNSSAFISIFALYIRSIMIIKSSLIQWILIKFKETSFCFKWSGLKINLINTFPVINFRYKTMSRSFRLFCSPTNITGSNWSVNVILTFKEPHRYVISLQVIVHEQLLGVLIHQNLVVYPLSTHLCEWTTNQIFEDHLAKNLKSFLIPTIRIPISLNAVFGTSISEDSGVVSVHLSKGTEGKGFFKFSLGTFFFFLISSSSLVAENPCTFQNPSIRAAKLAKNIRFTCSATLLANSFVKLDSTIFSSEFNALPLLLKK</sequence>
<comment type="caution">
    <text evidence="1">The sequence shown here is derived from an EMBL/GenBank/DDBJ whole genome shotgun (WGS) entry which is preliminary data.</text>
</comment>
<accession>A0A6G0TXW4</accession>
<gene>
    <name evidence="1" type="ORF">AGLY_004056</name>
</gene>